<evidence type="ECO:0000256" key="1">
    <source>
        <dbReference type="ARBA" id="ARBA00004683"/>
    </source>
</evidence>
<comment type="pathway">
    <text evidence="1">Biopolymer metabolism; poly-(R)-3-hydroxybutanoate biosynthesis.</text>
</comment>
<dbReference type="InterPro" id="IPR010123">
    <property type="entry name" value="PHA_synth_III_E"/>
</dbReference>
<dbReference type="UniPathway" id="UPA00917"/>
<feature type="coiled-coil region" evidence="4">
    <location>
        <begin position="338"/>
        <end position="368"/>
    </location>
</feature>
<dbReference type="GO" id="GO:0042619">
    <property type="term" value="P:poly-hydroxybutyrate biosynthetic process"/>
    <property type="evidence" value="ECO:0007669"/>
    <property type="project" value="UniProtKB-KW"/>
</dbReference>
<dbReference type="Proteomes" id="UP000033423">
    <property type="component" value="Unassembled WGS sequence"/>
</dbReference>
<proteinExistence type="predicted"/>
<comment type="caution">
    <text evidence="5">The sequence shown here is derived from an EMBL/GenBank/DDBJ whole genome shotgun (WGS) entry which is preliminary data.</text>
</comment>
<gene>
    <name evidence="5" type="ORF">MBAV_000567</name>
</gene>
<keyword evidence="3" id="KW-0583">PHB biosynthesis</keyword>
<name>A0A0F3H2R6_9BACT</name>
<accession>A0A0F3H2R6</accession>
<organism evidence="5 6">
    <name type="scientific">Candidatus Magnetobacterium bavaricum</name>
    <dbReference type="NCBI Taxonomy" id="29290"/>
    <lineage>
        <taxon>Bacteria</taxon>
        <taxon>Pseudomonadati</taxon>
        <taxon>Nitrospirota</taxon>
        <taxon>Thermodesulfovibrionia</taxon>
        <taxon>Thermodesulfovibrionales</taxon>
        <taxon>Candidatus Magnetobacteriaceae</taxon>
        <taxon>Candidatus Magnetobacterium</taxon>
    </lineage>
</organism>
<evidence type="ECO:0000313" key="6">
    <source>
        <dbReference type="Proteomes" id="UP000033423"/>
    </source>
</evidence>
<evidence type="ECO:0000256" key="3">
    <source>
        <dbReference type="ARBA" id="ARBA00022752"/>
    </source>
</evidence>
<keyword evidence="6" id="KW-1185">Reference proteome</keyword>
<dbReference type="AlphaFoldDB" id="A0A0F3H2R6"/>
<evidence type="ECO:0000313" key="5">
    <source>
        <dbReference type="EMBL" id="KJU87233.1"/>
    </source>
</evidence>
<protein>
    <recommendedName>
        <fullName evidence="2">Poly(3-hydroxyalkanoate) polymerase subunit PhaE</fullName>
    </recommendedName>
</protein>
<evidence type="ECO:0000256" key="2">
    <source>
        <dbReference type="ARBA" id="ARBA00019066"/>
    </source>
</evidence>
<dbReference type="Pfam" id="PF09712">
    <property type="entry name" value="PHA_synth_III_E"/>
    <property type="match status" value="1"/>
</dbReference>
<sequence length="372" mass="42780">MRRMDKMDEKASFIDSLMKKQKEFIDNWLSTTGNIQKAFFSYGLPKEGATGAASGIMNLYNSWLKTVGTSYDELMKMYPSGTGKETFGKLFRSFDSYVKVFEFWSPVLNAMQENALSTEGYKDMFDPAKFKEMTDSVYGLMGPEAASEILKQTSDLVETWGKAANHLVNPWVEAYQKNIDIMSDASSAGDPNAGMNMFHTVYSAFEKTFGKTFKTPQVGKDREKLELILKTMDMYSVYTASSTAFQHKMYVAGEKAMKKVIDKVAEKIKAGEQIKSYNDFYKLWTDITEGEYFELFNTEEFSTVQGQLLDSALEFRKYYHKLIELYLVDLPIPVRTEMDDVYKTIHDLKRRVRTLEKLEKKAEARNEKESEI</sequence>
<dbReference type="EMBL" id="LACI01000256">
    <property type="protein sequence ID" value="KJU87233.1"/>
    <property type="molecule type" value="Genomic_DNA"/>
</dbReference>
<keyword evidence="4" id="KW-0175">Coiled coil</keyword>
<evidence type="ECO:0000256" key="4">
    <source>
        <dbReference type="SAM" id="Coils"/>
    </source>
</evidence>
<reference evidence="5 6" key="1">
    <citation type="submission" date="2015-02" db="EMBL/GenBank/DDBJ databases">
        <title>Single-cell genomics of uncultivated deep-branching MTB reveals a conserved set of magnetosome genes.</title>
        <authorList>
            <person name="Kolinko S."/>
            <person name="Richter M."/>
            <person name="Glockner F.O."/>
            <person name="Brachmann A."/>
            <person name="Schuler D."/>
        </authorList>
    </citation>
    <scope>NUCLEOTIDE SEQUENCE [LARGE SCALE GENOMIC DNA]</scope>
    <source>
        <strain evidence="5">TM-1</strain>
    </source>
</reference>